<evidence type="ECO:0000313" key="1">
    <source>
        <dbReference type="EMBL" id="KXX75611.1"/>
    </source>
</evidence>
<sequence>MDHSTTVSASLRKDDTIVSNIISLLTSDRYEDTDDVCSETKASKEGIIARARLALSDATIDRDDLYHQSTMLTRMIDLERRATTMAESLQRYRYLADVGDWAAGIVNIAKSAETVAKNNHQVQLQTHLKATGSSADDAAKMIQKLNNWLVLKGTQATDCWDRIQHLAASLGISRQKLIDAIRLYSDRNKAVHDPPPIIEKNIKDDGKIDWVSIRKKCEEKKTSLEADVLAGRITEEQRDQFHILIDEWFRLHLRGGDDPSKDAVKKRDVDKARRLLNPFPSFYWDGKWDDIDF</sequence>
<dbReference type="EMBL" id="LCTW02000259">
    <property type="protein sequence ID" value="KXX75611.1"/>
    <property type="molecule type" value="Genomic_DNA"/>
</dbReference>
<accession>A0A175VWP8</accession>
<comment type="caution">
    <text evidence="1">The sequence shown here is derived from an EMBL/GenBank/DDBJ whole genome shotgun (WGS) entry which is preliminary data.</text>
</comment>
<evidence type="ECO:0000313" key="2">
    <source>
        <dbReference type="Proteomes" id="UP000078237"/>
    </source>
</evidence>
<keyword evidence="2" id="KW-1185">Reference proteome</keyword>
<dbReference type="AlphaFoldDB" id="A0A175VWP8"/>
<protein>
    <submittedName>
        <fullName evidence="1">Uncharacterized protein</fullName>
    </submittedName>
</protein>
<reference evidence="1 2" key="1">
    <citation type="journal article" date="2016" name="Genome Announc.">
        <title>Genome Sequence of Madurella mycetomatis mm55, Isolated from a Human Mycetoma Case in Sudan.</title>
        <authorList>
            <person name="Smit S."/>
            <person name="Derks M.F."/>
            <person name="Bervoets S."/>
            <person name="Fahal A."/>
            <person name="van Leeuwen W."/>
            <person name="van Belkum A."/>
            <person name="van de Sande W.W."/>
        </authorList>
    </citation>
    <scope>NUCLEOTIDE SEQUENCE [LARGE SCALE GENOMIC DNA]</scope>
    <source>
        <strain evidence="2">mm55</strain>
    </source>
</reference>
<dbReference type="OrthoDB" id="5038365at2759"/>
<organism evidence="1 2">
    <name type="scientific">Madurella mycetomatis</name>
    <dbReference type="NCBI Taxonomy" id="100816"/>
    <lineage>
        <taxon>Eukaryota</taxon>
        <taxon>Fungi</taxon>
        <taxon>Dikarya</taxon>
        <taxon>Ascomycota</taxon>
        <taxon>Pezizomycotina</taxon>
        <taxon>Sordariomycetes</taxon>
        <taxon>Sordariomycetidae</taxon>
        <taxon>Sordariales</taxon>
        <taxon>Sordariales incertae sedis</taxon>
        <taxon>Madurella</taxon>
    </lineage>
</organism>
<gene>
    <name evidence="1" type="ORF">MMYC01_207733</name>
</gene>
<dbReference type="Proteomes" id="UP000078237">
    <property type="component" value="Unassembled WGS sequence"/>
</dbReference>
<proteinExistence type="predicted"/>
<dbReference type="VEuPathDB" id="FungiDB:MMYC01_207733"/>
<name>A0A175VWP8_9PEZI</name>